<dbReference type="Proteomes" id="UP000219252">
    <property type="component" value="Unassembled WGS sequence"/>
</dbReference>
<dbReference type="GO" id="GO:0008803">
    <property type="term" value="F:bis(5'-nucleosyl)-tetraphosphatase (symmetrical) activity"/>
    <property type="evidence" value="ECO:0007669"/>
    <property type="project" value="TreeGrafter"/>
</dbReference>
<dbReference type="PANTHER" id="PTHR42850:SF4">
    <property type="entry name" value="ZINC-DEPENDENT ENDOPOLYPHOSPHATASE"/>
    <property type="match status" value="1"/>
</dbReference>
<dbReference type="EMBL" id="OBQC01000009">
    <property type="protein sequence ID" value="SOC41037.1"/>
    <property type="molecule type" value="Genomic_DNA"/>
</dbReference>
<name>A0A285UH81_9BACL</name>
<dbReference type="AlphaFoldDB" id="A0A285UH81"/>
<evidence type="ECO:0000313" key="3">
    <source>
        <dbReference type="Proteomes" id="UP000219252"/>
    </source>
</evidence>
<evidence type="ECO:0000259" key="1">
    <source>
        <dbReference type="Pfam" id="PF00149"/>
    </source>
</evidence>
<dbReference type="SUPFAM" id="SSF56300">
    <property type="entry name" value="Metallo-dependent phosphatases"/>
    <property type="match status" value="1"/>
</dbReference>
<gene>
    <name evidence="2" type="ORF">SAMN05877842_10970</name>
</gene>
<dbReference type="GO" id="GO:0005737">
    <property type="term" value="C:cytoplasm"/>
    <property type="evidence" value="ECO:0007669"/>
    <property type="project" value="TreeGrafter"/>
</dbReference>
<keyword evidence="3" id="KW-1185">Reference proteome</keyword>
<proteinExistence type="predicted"/>
<organism evidence="2 3">
    <name type="scientific">Ureibacillus acetophenoni</name>
    <dbReference type="NCBI Taxonomy" id="614649"/>
    <lineage>
        <taxon>Bacteria</taxon>
        <taxon>Bacillati</taxon>
        <taxon>Bacillota</taxon>
        <taxon>Bacilli</taxon>
        <taxon>Bacillales</taxon>
        <taxon>Caryophanaceae</taxon>
        <taxon>Ureibacillus</taxon>
    </lineage>
</organism>
<dbReference type="InterPro" id="IPR050126">
    <property type="entry name" value="Ap4A_hydrolase"/>
</dbReference>
<protein>
    <submittedName>
        <fullName evidence="2">Serine/threonine protein phosphatase 1</fullName>
    </submittedName>
</protein>
<dbReference type="OrthoDB" id="384253at2"/>
<dbReference type="PANTHER" id="PTHR42850">
    <property type="entry name" value="METALLOPHOSPHOESTERASE"/>
    <property type="match status" value="1"/>
</dbReference>
<evidence type="ECO:0000313" key="2">
    <source>
        <dbReference type="EMBL" id="SOC41037.1"/>
    </source>
</evidence>
<dbReference type="Pfam" id="PF00149">
    <property type="entry name" value="Metallophos"/>
    <property type="match status" value="1"/>
</dbReference>
<dbReference type="Gene3D" id="3.60.21.10">
    <property type="match status" value="1"/>
</dbReference>
<sequence>MEKVFVIGDIHGNYELLENILTKWNSEDEQLVFLGDYIDRGPDSLKVLRKVMDLTKNHGAIALSGNHEQIFLYWLNSPEKTSEFYFHEKVGGIEMIHSLYPDLKENIILSNVNVVELASKVKGEFSAEIDFIKNLKIYHPWNEFLFVHAGIDVHVKDFKQTKVENFYWIREEFHKTPHLAKEIVVFGHTPTVNLNEDKNNNVWISPCRKKIGIDGGVIYESGQLHGIVLTRDSNEHTVYATKRDEDVFSYTIKI</sequence>
<dbReference type="InterPro" id="IPR029052">
    <property type="entry name" value="Metallo-depent_PP-like"/>
</dbReference>
<dbReference type="InterPro" id="IPR004843">
    <property type="entry name" value="Calcineurin-like_PHP"/>
</dbReference>
<dbReference type="PRINTS" id="PR00114">
    <property type="entry name" value="STPHPHTASE"/>
</dbReference>
<feature type="domain" description="Calcineurin-like phosphoesterase" evidence="1">
    <location>
        <begin position="3"/>
        <end position="197"/>
    </location>
</feature>
<accession>A0A285UH81</accession>
<reference evidence="3" key="1">
    <citation type="submission" date="2017-08" db="EMBL/GenBank/DDBJ databases">
        <authorList>
            <person name="Varghese N."/>
            <person name="Submissions S."/>
        </authorList>
    </citation>
    <scope>NUCLEOTIDE SEQUENCE [LARGE SCALE GENOMIC DNA]</scope>
    <source>
        <strain evidence="3">JC23</strain>
    </source>
</reference>
<dbReference type="InterPro" id="IPR006186">
    <property type="entry name" value="Ser/Thr-sp_prot-phosphatase"/>
</dbReference>
<dbReference type="RefSeq" id="WP_097149982.1">
    <property type="nucleotide sequence ID" value="NZ_OBQC01000009.1"/>
</dbReference>
<dbReference type="GO" id="GO:0110154">
    <property type="term" value="P:RNA decapping"/>
    <property type="evidence" value="ECO:0007669"/>
    <property type="project" value="TreeGrafter"/>
</dbReference>
<dbReference type="GO" id="GO:0016791">
    <property type="term" value="F:phosphatase activity"/>
    <property type="evidence" value="ECO:0007669"/>
    <property type="project" value="TreeGrafter"/>
</dbReference>